<feature type="domain" description="Glycoside hydrolase family 5" evidence="5">
    <location>
        <begin position="240"/>
        <end position="513"/>
    </location>
</feature>
<dbReference type="PROSITE" id="PS00659">
    <property type="entry name" value="GLYCOSYL_HYDROL_F5"/>
    <property type="match status" value="1"/>
</dbReference>
<dbReference type="RefSeq" id="WP_075077482.1">
    <property type="nucleotide sequence ID" value="NZ_BDCO01000001.1"/>
</dbReference>
<proteinExistence type="inferred from homology"/>
<evidence type="ECO:0000256" key="3">
    <source>
        <dbReference type="RuleBase" id="RU361153"/>
    </source>
</evidence>
<organism evidence="6 7">
    <name type="scientific">Terrimicrobium sacchariphilum</name>
    <dbReference type="NCBI Taxonomy" id="690879"/>
    <lineage>
        <taxon>Bacteria</taxon>
        <taxon>Pseudomonadati</taxon>
        <taxon>Verrucomicrobiota</taxon>
        <taxon>Terrimicrobiia</taxon>
        <taxon>Terrimicrobiales</taxon>
        <taxon>Terrimicrobiaceae</taxon>
        <taxon>Terrimicrobium</taxon>
    </lineage>
</organism>
<keyword evidence="4" id="KW-0732">Signal</keyword>
<dbReference type="PANTHER" id="PTHR34142:SF1">
    <property type="entry name" value="GLYCOSIDE HYDROLASE FAMILY 5 DOMAIN-CONTAINING PROTEIN"/>
    <property type="match status" value="1"/>
</dbReference>
<accession>A0A146G251</accession>
<evidence type="ECO:0000256" key="2">
    <source>
        <dbReference type="ARBA" id="ARBA00023295"/>
    </source>
</evidence>
<dbReference type="InterPro" id="IPR001547">
    <property type="entry name" value="Glyco_hydro_5"/>
</dbReference>
<feature type="chain" id="PRO_5007524526" evidence="4">
    <location>
        <begin position="24"/>
        <end position="549"/>
    </location>
</feature>
<keyword evidence="2 3" id="KW-0326">Glycosidase</keyword>
<dbReference type="InterPro" id="IPR017853">
    <property type="entry name" value="GH"/>
</dbReference>
<dbReference type="AlphaFoldDB" id="A0A146G251"/>
<dbReference type="Proteomes" id="UP000076023">
    <property type="component" value="Unassembled WGS sequence"/>
</dbReference>
<name>A0A146G251_TERSA</name>
<dbReference type="GO" id="GO:0004553">
    <property type="term" value="F:hydrolase activity, hydrolyzing O-glycosyl compounds"/>
    <property type="evidence" value="ECO:0007669"/>
    <property type="project" value="InterPro"/>
</dbReference>
<comment type="caution">
    <text evidence="6">The sequence shown here is derived from an EMBL/GenBank/DDBJ whole genome shotgun (WGS) entry which is preliminary data.</text>
</comment>
<dbReference type="InParanoid" id="A0A146G251"/>
<dbReference type="SUPFAM" id="SSF51445">
    <property type="entry name" value="(Trans)glycosidases"/>
    <property type="match status" value="1"/>
</dbReference>
<dbReference type="GO" id="GO:0009251">
    <property type="term" value="P:glucan catabolic process"/>
    <property type="evidence" value="ECO:0007669"/>
    <property type="project" value="TreeGrafter"/>
</dbReference>
<reference evidence="7" key="1">
    <citation type="journal article" date="2017" name="Genome Announc.">
        <title>Draft Genome Sequence of Terrimicrobium sacchariphilum NM-5T, a Facultative Anaerobic Soil Bacterium of the Class Spartobacteria.</title>
        <authorList>
            <person name="Qiu Y.L."/>
            <person name="Tourlousse D.M."/>
            <person name="Matsuura N."/>
            <person name="Ohashi A."/>
            <person name="Sekiguchi Y."/>
        </authorList>
    </citation>
    <scope>NUCLEOTIDE SEQUENCE [LARGE SCALE GENOMIC DNA]</scope>
    <source>
        <strain evidence="7">NM-5</strain>
    </source>
</reference>
<protein>
    <submittedName>
        <fullName evidence="6">Cellulase</fullName>
    </submittedName>
</protein>
<evidence type="ECO:0000313" key="6">
    <source>
        <dbReference type="EMBL" id="GAT31593.1"/>
    </source>
</evidence>
<evidence type="ECO:0000256" key="1">
    <source>
        <dbReference type="ARBA" id="ARBA00022801"/>
    </source>
</evidence>
<keyword evidence="7" id="KW-1185">Reference proteome</keyword>
<dbReference type="PANTHER" id="PTHR34142">
    <property type="entry name" value="ENDO-BETA-1,4-GLUCANASE A"/>
    <property type="match status" value="1"/>
</dbReference>
<evidence type="ECO:0000259" key="5">
    <source>
        <dbReference type="Pfam" id="PF00150"/>
    </source>
</evidence>
<dbReference type="STRING" id="690879.TSACC_1145"/>
<evidence type="ECO:0000256" key="4">
    <source>
        <dbReference type="SAM" id="SignalP"/>
    </source>
</evidence>
<feature type="signal peptide" evidence="4">
    <location>
        <begin position="1"/>
        <end position="23"/>
    </location>
</feature>
<gene>
    <name evidence="6" type="ORF">TSACC_1145</name>
</gene>
<comment type="similarity">
    <text evidence="3">Belongs to the glycosyl hydrolase 5 (cellulase A) family.</text>
</comment>
<evidence type="ECO:0000313" key="7">
    <source>
        <dbReference type="Proteomes" id="UP000076023"/>
    </source>
</evidence>
<dbReference type="InterPro" id="IPR018087">
    <property type="entry name" value="Glyco_hydro_5_CS"/>
</dbReference>
<dbReference type="Gene3D" id="3.20.20.80">
    <property type="entry name" value="Glycosidases"/>
    <property type="match status" value="1"/>
</dbReference>
<keyword evidence="1 3" id="KW-0378">Hydrolase</keyword>
<dbReference type="EMBL" id="BDCO01000001">
    <property type="protein sequence ID" value="GAT31593.1"/>
    <property type="molecule type" value="Genomic_DNA"/>
</dbReference>
<dbReference type="OrthoDB" id="182870at2"/>
<sequence>MKFRLAALVLTTLFALVPSRLSAEEAKSLISNGDFQKTGADTSWPADWEQDKEAPITWEKEEDTAFLKLVATQPEMTVQQTRTIDLPESTKGVDLGIRFRVEGFKFGTNAAGGPVFSKDMHFNYQFLDAEGNRVPKSGGGFVLDSHAKEWTDVNRRAMVPEGAKKLKIIVILNKLTAGTLEVARITATEAPEAEINAIKEAKAAAVQKAVEDEAAIPGILALPTKTEPLKVEGNRLVTPEGRQVLLQGVNVPSLEWSEKGERILLSIKVAIDDWKANVVRLPVHDDFWFGRGKGAKAKPNDAEAYRKIVDDAVKLAAARGAYIILDLHRYHAAPESAVDFWKDAASRYKDNPAVLFDIYNEPTNISWEIWRNGGDVTVKGKGGAPDTTFKSPGMQGLVDAIRSTGAKNIIIAGGINYAYDLTGVLNGFALDDKGGNGLMYATHFYNWHKDWENRFLKVAEKYPVLVGEFGADVKKMPFIPAKNQEDPATWVPDALAMVQKYNLNWTAFSLHPKATPVLISDWDYTPTSFWGVHVKDALSGKKFELGRLR</sequence>
<dbReference type="Pfam" id="PF00150">
    <property type="entry name" value="Cellulase"/>
    <property type="match status" value="1"/>
</dbReference>